<reference evidence="7" key="1">
    <citation type="journal article" date="2018" name="DNA Res.">
        <title>Multiple hybrid de novo genome assembly of finger millet, an orphan allotetraploid crop.</title>
        <authorList>
            <person name="Hatakeyama M."/>
            <person name="Aluri S."/>
            <person name="Balachadran M.T."/>
            <person name="Sivarajan S.R."/>
            <person name="Patrignani A."/>
            <person name="Gruter S."/>
            <person name="Poveda L."/>
            <person name="Shimizu-Inatsugi R."/>
            <person name="Baeten J."/>
            <person name="Francoijs K.J."/>
            <person name="Nataraja K.N."/>
            <person name="Reddy Y.A.N."/>
            <person name="Phadnis S."/>
            <person name="Ravikumar R.L."/>
            <person name="Schlapbach R."/>
            <person name="Sreeman S.M."/>
            <person name="Shimizu K.K."/>
        </authorList>
    </citation>
    <scope>NUCLEOTIDE SEQUENCE</scope>
</reference>
<gene>
    <name evidence="7" type="primary">ga00534</name>
    <name evidence="7" type="ORF">PR202_ga00534</name>
</gene>
<organism evidence="7 8">
    <name type="scientific">Eleusine coracana subsp. coracana</name>
    <dbReference type="NCBI Taxonomy" id="191504"/>
    <lineage>
        <taxon>Eukaryota</taxon>
        <taxon>Viridiplantae</taxon>
        <taxon>Streptophyta</taxon>
        <taxon>Embryophyta</taxon>
        <taxon>Tracheophyta</taxon>
        <taxon>Spermatophyta</taxon>
        <taxon>Magnoliopsida</taxon>
        <taxon>Liliopsida</taxon>
        <taxon>Poales</taxon>
        <taxon>Poaceae</taxon>
        <taxon>PACMAD clade</taxon>
        <taxon>Chloridoideae</taxon>
        <taxon>Cynodonteae</taxon>
        <taxon>Eleusininae</taxon>
        <taxon>Eleusine</taxon>
    </lineage>
</organism>
<evidence type="ECO:0000256" key="4">
    <source>
        <dbReference type="PROSITE-ProRule" id="PRU00266"/>
    </source>
</evidence>
<dbReference type="AlphaFoldDB" id="A0AAV5BDZ2"/>
<feature type="compositionally biased region" description="Polar residues" evidence="5">
    <location>
        <begin position="180"/>
        <end position="191"/>
    </location>
</feature>
<feature type="compositionally biased region" description="Polar residues" evidence="5">
    <location>
        <begin position="239"/>
        <end position="249"/>
    </location>
</feature>
<dbReference type="PROSITE" id="PS50137">
    <property type="entry name" value="DS_RBD"/>
    <property type="match status" value="1"/>
</dbReference>
<dbReference type="FunFam" id="3.30.160.20:FF:000036">
    <property type="entry name" value="Double-stranded RNA-binding protein 2"/>
    <property type="match status" value="1"/>
</dbReference>
<comment type="function">
    <text evidence="3">Binds double-stranded RNA.</text>
</comment>
<feature type="region of interest" description="Disordered" evidence="5">
    <location>
        <begin position="1"/>
        <end position="30"/>
    </location>
</feature>
<dbReference type="InterPro" id="IPR044451">
    <property type="entry name" value="AtDRB-like_DSRM_2"/>
</dbReference>
<evidence type="ECO:0000259" key="6">
    <source>
        <dbReference type="PROSITE" id="PS50137"/>
    </source>
</evidence>
<comment type="caution">
    <text evidence="7">The sequence shown here is derived from an EMBL/GenBank/DDBJ whole genome shotgun (WGS) entry which is preliminary data.</text>
</comment>
<feature type="region of interest" description="Disordered" evidence="5">
    <location>
        <begin position="223"/>
        <end position="278"/>
    </location>
</feature>
<keyword evidence="2 4" id="KW-0694">RNA-binding</keyword>
<evidence type="ECO:0000313" key="8">
    <source>
        <dbReference type="Proteomes" id="UP001054889"/>
    </source>
</evidence>
<dbReference type="GO" id="GO:0003725">
    <property type="term" value="F:double-stranded RNA binding"/>
    <property type="evidence" value="ECO:0007669"/>
    <property type="project" value="InterPro"/>
</dbReference>
<evidence type="ECO:0000313" key="7">
    <source>
        <dbReference type="EMBL" id="GJM84825.1"/>
    </source>
</evidence>
<reference evidence="7" key="2">
    <citation type="submission" date="2021-12" db="EMBL/GenBank/DDBJ databases">
        <title>Resequencing data analysis of finger millet.</title>
        <authorList>
            <person name="Hatakeyama M."/>
            <person name="Aluri S."/>
            <person name="Balachadran M.T."/>
            <person name="Sivarajan S.R."/>
            <person name="Poveda L."/>
            <person name="Shimizu-Inatsugi R."/>
            <person name="Schlapbach R."/>
            <person name="Sreeman S.M."/>
            <person name="Shimizu K.K."/>
        </authorList>
    </citation>
    <scope>NUCLEOTIDE SEQUENCE</scope>
</reference>
<dbReference type="InterPro" id="IPR014720">
    <property type="entry name" value="dsRBD_dom"/>
</dbReference>
<protein>
    <recommendedName>
        <fullName evidence="6">DRBM domain-containing protein</fullName>
    </recommendedName>
</protein>
<feature type="domain" description="DRBM" evidence="6">
    <location>
        <begin position="111"/>
        <end position="179"/>
    </location>
</feature>
<dbReference type="SUPFAM" id="SSF54768">
    <property type="entry name" value="dsRNA-binding domain-like"/>
    <property type="match status" value="1"/>
</dbReference>
<proteinExistence type="predicted"/>
<keyword evidence="1" id="KW-0677">Repeat</keyword>
<evidence type="ECO:0000256" key="5">
    <source>
        <dbReference type="SAM" id="MobiDB-lite"/>
    </source>
</evidence>
<dbReference type="Pfam" id="PF00035">
    <property type="entry name" value="dsrm"/>
    <property type="match status" value="1"/>
</dbReference>
<dbReference type="SMART" id="SM00358">
    <property type="entry name" value="DSRM"/>
    <property type="match status" value="1"/>
</dbReference>
<evidence type="ECO:0000256" key="2">
    <source>
        <dbReference type="ARBA" id="ARBA00022884"/>
    </source>
</evidence>
<feature type="region of interest" description="Disordered" evidence="5">
    <location>
        <begin position="180"/>
        <end position="199"/>
    </location>
</feature>
<keyword evidence="8" id="KW-1185">Reference proteome</keyword>
<dbReference type="CDD" id="cd19908">
    <property type="entry name" value="DSRM_AtDRB-like_rpt2"/>
    <property type="match status" value="1"/>
</dbReference>
<name>A0AAV5BDZ2_ELECO</name>
<dbReference type="Proteomes" id="UP001054889">
    <property type="component" value="Unassembled WGS sequence"/>
</dbReference>
<dbReference type="PANTHER" id="PTHR46031:SF26">
    <property type="entry name" value="DOUBLE-STRANDED RNA-BINDING PROTEIN 2"/>
    <property type="match status" value="1"/>
</dbReference>
<evidence type="ECO:0000256" key="1">
    <source>
        <dbReference type="ARBA" id="ARBA00022737"/>
    </source>
</evidence>
<dbReference type="Gene3D" id="3.30.160.20">
    <property type="match status" value="1"/>
</dbReference>
<accession>A0AAV5BDZ2</accession>
<evidence type="ECO:0000256" key="3">
    <source>
        <dbReference type="ARBA" id="ARBA00037597"/>
    </source>
</evidence>
<sequence>MQVGPGGISGRQAPSQPTMGQWRERGRDGGGAVAPMRAIFGDTVRSGQAMGWGSSTAAISALCLLSRVWSLGLRIYPWRKETMWAWAWLAAGGSAEESLCSPPFRQDETGVYKNLLQEVAQRVGAPLPSYTTERSGVGHLPVFTCTVELAGIIFCGDPAKNKKQAEKNAASAAWSSLKQLARQEANSSNEPENNDEQEQIRIARALLNYRLKEKMAMANYPHASPFPKKFPMQPERKPSFNQSSHSSYSKILPMFRQRSNSRSRPESPAPTDRGSHSTAWTIESLNPRSRFPAAEAPPYVPVGHYRMPCHGMAPSVTIRTAVPVFSAPPLPPPAARAQQQLPPLMGHPPPIRMASPVRMRPASPMFAPSPVQAPKPGIPVQLKDVQRQSIKESASAVIPVQVKDVQYQPLKEAMPVQVKDVQRQPHIGSLSPVIPIQVKDVQSQQSKDSLSLVKSTPLAAPLPAIRSSVKIEAPAETKKASKVDTSEVPCSTGSIPAAVECTKDSDVLPTKQLRDVGDEKAEAEHEAEAQAVAEAAIKQLEIN</sequence>
<dbReference type="EMBL" id="BQKI01000001">
    <property type="protein sequence ID" value="GJM84825.1"/>
    <property type="molecule type" value="Genomic_DNA"/>
</dbReference>
<dbReference type="PANTHER" id="PTHR46031">
    <property type="match status" value="1"/>
</dbReference>